<dbReference type="SMART" id="SM00233">
    <property type="entry name" value="PH"/>
    <property type="match status" value="1"/>
</dbReference>
<dbReference type="SUPFAM" id="SSF50729">
    <property type="entry name" value="PH domain-like"/>
    <property type="match status" value="2"/>
</dbReference>
<dbReference type="GO" id="GO:0007169">
    <property type="term" value="P:cell surface receptor protein tyrosine kinase signaling pathway"/>
    <property type="evidence" value="ECO:0007669"/>
    <property type="project" value="TreeGrafter"/>
</dbReference>
<feature type="region of interest" description="Disordered" evidence="1">
    <location>
        <begin position="350"/>
        <end position="369"/>
    </location>
</feature>
<organism evidence="4">
    <name type="scientific">Fopius arisanus</name>
    <dbReference type="NCBI Taxonomy" id="64838"/>
    <lineage>
        <taxon>Eukaryota</taxon>
        <taxon>Metazoa</taxon>
        <taxon>Ecdysozoa</taxon>
        <taxon>Arthropoda</taxon>
        <taxon>Hexapoda</taxon>
        <taxon>Insecta</taxon>
        <taxon>Pterygota</taxon>
        <taxon>Neoptera</taxon>
        <taxon>Endopterygota</taxon>
        <taxon>Hymenoptera</taxon>
        <taxon>Apocrita</taxon>
        <taxon>Ichneumonoidea</taxon>
        <taxon>Braconidae</taxon>
        <taxon>Opiinae</taxon>
        <taxon>Fopius</taxon>
    </lineage>
</organism>
<dbReference type="GO" id="GO:0043410">
    <property type="term" value="P:positive regulation of MAPK cascade"/>
    <property type="evidence" value="ECO:0007669"/>
    <property type="project" value="TreeGrafter"/>
</dbReference>
<feature type="domain" description="IRS-type PTB" evidence="3">
    <location>
        <begin position="132"/>
        <end position="235"/>
    </location>
</feature>
<dbReference type="InterPro" id="IPR050996">
    <property type="entry name" value="Docking_Protein_DOK"/>
</dbReference>
<name>A0A0C9QYI4_9HYME</name>
<dbReference type="PROSITE" id="PS51064">
    <property type="entry name" value="IRS_PTB"/>
    <property type="match status" value="1"/>
</dbReference>
<dbReference type="InterPro" id="IPR001849">
    <property type="entry name" value="PH_domain"/>
</dbReference>
<dbReference type="AlphaFoldDB" id="A0A0C9QYI4"/>
<feature type="compositionally biased region" description="Polar residues" evidence="1">
    <location>
        <begin position="350"/>
        <end position="363"/>
    </location>
</feature>
<feature type="compositionally biased region" description="Basic and acidic residues" evidence="1">
    <location>
        <begin position="412"/>
        <end position="421"/>
    </location>
</feature>
<dbReference type="PANTHER" id="PTHR21258">
    <property type="entry name" value="DOCKING PROTEIN RELATED"/>
    <property type="match status" value="1"/>
</dbReference>
<sequence length="586" mass="65974">MDIEDPVMQGLLLFPPQGVLGQLKKTWHKRYCQLFKASKYGIERLEIWDSKEDFLGQQLSPRIITLENCVKIGPSNQPKVIAVVTRSLTHHFGCITEGETRDWITAFQHVAFPDLPSMETIEEDNDLYCTSGKGLFSVKLVETDASKRCRLDEKNYTLLVGDTEMNLMDGDTVRFTWPYRYIRKYGYGEGKFTFEAGRKCESGEGSFRLEHSNQQEIFRCISSRMKSMKKLLRGEISTPGVDLNDVQYHAALSMEAGSRSPLPPTPTQNLIDLDYSSSQSSQRTIFPGSTSSSSIESVPFIRSPPPIVSAKPAKPPRKFFIPGLREHKTTPELPDIGCGIYRKLATYTSPETARKLSQTISSPQDDEKHPYDLVEVRNNAWRTHGIDTVVHTERKDRPEPQNPRPANEENGNEDKNLKKDDEDWVEVNVEESGDRLQDDEDSDCQYETMISNSTGLSTTETVTASPIIHNNLTKSDSTANYDTLQHFGSLHRLNNPGYKAPNLSLSLPMRNASSQCNSPTVSLESPSWNDYDVVEDVQAIRLADDSSRGYGVIRKKTNAATNVNTGPQQRIFNNSEYAIVSKPKRV</sequence>
<keyword evidence="5" id="KW-1185">Reference proteome</keyword>
<dbReference type="Pfam" id="PF00169">
    <property type="entry name" value="PH"/>
    <property type="match status" value="1"/>
</dbReference>
<accession>A0A9R1T532</accession>
<dbReference type="PANTHER" id="PTHR21258:SF62">
    <property type="entry name" value="INSULIN RECEPTOR SUBSTRATE 1"/>
    <property type="match status" value="1"/>
</dbReference>
<dbReference type="InterPro" id="IPR002404">
    <property type="entry name" value="IRS_PTB"/>
</dbReference>
<protein>
    <submittedName>
        <fullName evidence="4">DOK2 protein</fullName>
    </submittedName>
    <submittedName>
        <fullName evidence="6">Docking protein 1</fullName>
    </submittedName>
</protein>
<dbReference type="KEGG" id="fas:105266382"/>
<evidence type="ECO:0000313" key="4">
    <source>
        <dbReference type="EMBL" id="JAG78601.1"/>
    </source>
</evidence>
<dbReference type="GO" id="GO:0007265">
    <property type="term" value="P:Ras protein signal transduction"/>
    <property type="evidence" value="ECO:0007669"/>
    <property type="project" value="TreeGrafter"/>
</dbReference>
<dbReference type="RefSeq" id="XP_011302805.1">
    <property type="nucleotide sequence ID" value="XM_011304503.1"/>
</dbReference>
<feature type="region of interest" description="Disordered" evidence="1">
    <location>
        <begin position="384"/>
        <end position="424"/>
    </location>
</feature>
<dbReference type="GO" id="GO:0005737">
    <property type="term" value="C:cytoplasm"/>
    <property type="evidence" value="ECO:0007669"/>
    <property type="project" value="TreeGrafter"/>
</dbReference>
<dbReference type="Gene3D" id="2.30.29.30">
    <property type="entry name" value="Pleckstrin-homology domain (PH domain)/Phosphotyrosine-binding domain (PTB)"/>
    <property type="match status" value="2"/>
</dbReference>
<dbReference type="PROSITE" id="PS50003">
    <property type="entry name" value="PH_DOMAIN"/>
    <property type="match status" value="1"/>
</dbReference>
<dbReference type="EMBL" id="GBYB01008834">
    <property type="protein sequence ID" value="JAG78601.1"/>
    <property type="molecule type" value="Transcribed_RNA"/>
</dbReference>
<evidence type="ECO:0000259" key="3">
    <source>
        <dbReference type="PROSITE" id="PS51064"/>
    </source>
</evidence>
<feature type="compositionally biased region" description="Basic and acidic residues" evidence="1">
    <location>
        <begin position="390"/>
        <end position="399"/>
    </location>
</feature>
<dbReference type="OrthoDB" id="6243387at2759"/>
<accession>A0A0C9QYI4</accession>
<dbReference type="SMART" id="SM01244">
    <property type="entry name" value="IRS"/>
    <property type="match status" value="1"/>
</dbReference>
<dbReference type="Proteomes" id="UP000694866">
    <property type="component" value="Unplaced"/>
</dbReference>
<evidence type="ECO:0000313" key="5">
    <source>
        <dbReference type="Proteomes" id="UP000694866"/>
    </source>
</evidence>
<feature type="domain" description="PH" evidence="2">
    <location>
        <begin position="5"/>
        <end position="112"/>
    </location>
</feature>
<dbReference type="CTD" id="31667"/>
<dbReference type="SMART" id="SM00310">
    <property type="entry name" value="PTBI"/>
    <property type="match status" value="1"/>
</dbReference>
<gene>
    <name evidence="4" type="primary">DOK2</name>
    <name evidence="6" type="synonym">Dok</name>
    <name evidence="4" type="ORF">g.58683</name>
</gene>
<dbReference type="InterPro" id="IPR011993">
    <property type="entry name" value="PH-like_dom_sf"/>
</dbReference>
<reference evidence="4" key="1">
    <citation type="submission" date="2015-01" db="EMBL/GenBank/DDBJ databases">
        <title>Transcriptome Assembly of Fopius arisanus.</title>
        <authorList>
            <person name="Geib S."/>
        </authorList>
    </citation>
    <scope>NUCLEOTIDE SEQUENCE</scope>
</reference>
<dbReference type="GeneID" id="105266382"/>
<evidence type="ECO:0000313" key="6">
    <source>
        <dbReference type="RefSeq" id="XP_011302805.1"/>
    </source>
</evidence>
<evidence type="ECO:0000259" key="2">
    <source>
        <dbReference type="PROSITE" id="PS50003"/>
    </source>
</evidence>
<dbReference type="Pfam" id="PF02174">
    <property type="entry name" value="IRS"/>
    <property type="match status" value="1"/>
</dbReference>
<reference evidence="6" key="2">
    <citation type="submission" date="2025-04" db="UniProtKB">
        <authorList>
            <consortium name="RefSeq"/>
        </authorList>
    </citation>
    <scope>IDENTIFICATION</scope>
    <source>
        <strain evidence="6">USDA-PBARC FA_bdor</strain>
        <tissue evidence="6">Whole organism</tissue>
    </source>
</reference>
<evidence type="ECO:0000256" key="1">
    <source>
        <dbReference type="SAM" id="MobiDB-lite"/>
    </source>
</evidence>
<proteinExistence type="predicted"/>